<proteinExistence type="predicted"/>
<name>A0A0A9CMM8_ARUDO</name>
<sequence length="11" mass="1225">MHPVRGNPCTN</sequence>
<reference evidence="1" key="1">
    <citation type="submission" date="2014-09" db="EMBL/GenBank/DDBJ databases">
        <authorList>
            <person name="Magalhaes I.L.F."/>
            <person name="Oliveira U."/>
            <person name="Santos F.R."/>
            <person name="Vidigal T.H.D.A."/>
            <person name="Brescovit A.D."/>
            <person name="Santos A.J."/>
        </authorList>
    </citation>
    <scope>NUCLEOTIDE SEQUENCE</scope>
    <source>
        <tissue evidence="1">Shoot tissue taken approximately 20 cm above the soil surface</tissue>
    </source>
</reference>
<organism evidence="1">
    <name type="scientific">Arundo donax</name>
    <name type="common">Giant reed</name>
    <name type="synonym">Donax arundinaceus</name>
    <dbReference type="NCBI Taxonomy" id="35708"/>
    <lineage>
        <taxon>Eukaryota</taxon>
        <taxon>Viridiplantae</taxon>
        <taxon>Streptophyta</taxon>
        <taxon>Embryophyta</taxon>
        <taxon>Tracheophyta</taxon>
        <taxon>Spermatophyta</taxon>
        <taxon>Magnoliopsida</taxon>
        <taxon>Liliopsida</taxon>
        <taxon>Poales</taxon>
        <taxon>Poaceae</taxon>
        <taxon>PACMAD clade</taxon>
        <taxon>Arundinoideae</taxon>
        <taxon>Arundineae</taxon>
        <taxon>Arundo</taxon>
    </lineage>
</organism>
<accession>A0A0A9CMM8</accession>
<reference evidence="1" key="2">
    <citation type="journal article" date="2015" name="Data Brief">
        <title>Shoot transcriptome of the giant reed, Arundo donax.</title>
        <authorList>
            <person name="Barrero R.A."/>
            <person name="Guerrero F.D."/>
            <person name="Moolhuijzen P."/>
            <person name="Goolsby J.A."/>
            <person name="Tidwell J."/>
            <person name="Bellgard S.E."/>
            <person name="Bellgard M.I."/>
        </authorList>
    </citation>
    <scope>NUCLEOTIDE SEQUENCE</scope>
    <source>
        <tissue evidence="1">Shoot tissue taken approximately 20 cm above the soil surface</tissue>
    </source>
</reference>
<dbReference type="EMBL" id="GBRH01221034">
    <property type="protein sequence ID" value="JAD76861.1"/>
    <property type="molecule type" value="Transcribed_RNA"/>
</dbReference>
<evidence type="ECO:0000313" key="1">
    <source>
        <dbReference type="EMBL" id="JAD76861.1"/>
    </source>
</evidence>
<protein>
    <submittedName>
        <fullName evidence="1">Uncharacterized protein</fullName>
    </submittedName>
</protein>